<sequence length="130" mass="14910">MSTQTASKSELGIHWESPVLMYACFLGGIVFSILHHVFNASLHGQSVLDDNEQQWVQRAGTAIAFLVKLLFTTATGTAYTQWFWYRMRESPKTLKIADILFGIVYQPFTFVYIRVWAHHLPLAFLAIVTW</sequence>
<reference evidence="3" key="1">
    <citation type="journal article" date="2020" name="Stud. Mycol.">
        <title>101 Dothideomycetes genomes: A test case for predicting lifestyles and emergence of pathogens.</title>
        <authorList>
            <person name="Haridas S."/>
            <person name="Albert R."/>
            <person name="Binder M."/>
            <person name="Bloem J."/>
            <person name="LaButti K."/>
            <person name="Salamov A."/>
            <person name="Andreopoulos B."/>
            <person name="Baker S."/>
            <person name="Barry K."/>
            <person name="Bills G."/>
            <person name="Bluhm B."/>
            <person name="Cannon C."/>
            <person name="Castanera R."/>
            <person name="Culley D."/>
            <person name="Daum C."/>
            <person name="Ezra D."/>
            <person name="Gonzalez J."/>
            <person name="Henrissat B."/>
            <person name="Kuo A."/>
            <person name="Liang C."/>
            <person name="Lipzen A."/>
            <person name="Lutzoni F."/>
            <person name="Magnuson J."/>
            <person name="Mondo S."/>
            <person name="Nolan M."/>
            <person name="Ohm R."/>
            <person name="Pangilinan J."/>
            <person name="Park H.-J."/>
            <person name="Ramirez L."/>
            <person name="Alfaro M."/>
            <person name="Sun H."/>
            <person name="Tritt A."/>
            <person name="Yoshinaga Y."/>
            <person name="Zwiers L.-H."/>
            <person name="Turgeon B."/>
            <person name="Goodwin S."/>
            <person name="Spatafora J."/>
            <person name="Crous P."/>
            <person name="Grigoriev I."/>
        </authorList>
    </citation>
    <scope>NUCLEOTIDE SEQUENCE [LARGE SCALE GENOMIC DNA]</scope>
    <source>
        <strain evidence="3">CBS 304.66</strain>
    </source>
</reference>
<dbReference type="AlphaFoldDB" id="A0A9P4K8K8"/>
<comment type="caution">
    <text evidence="2">The sequence shown here is derived from an EMBL/GenBank/DDBJ whole genome shotgun (WGS) entry which is preliminary data.</text>
</comment>
<name>A0A9P4K8K8_9PLEO</name>
<keyword evidence="3" id="KW-1185">Reference proteome</keyword>
<dbReference type="EMBL" id="ML986657">
    <property type="protein sequence ID" value="KAF2261484.1"/>
    <property type="molecule type" value="Genomic_DNA"/>
</dbReference>
<dbReference type="PANTHER" id="PTHR35041:SF3">
    <property type="entry name" value="FORMYLMETHIONINE DEFORMYLASE-LIKE PROTEIN"/>
    <property type="match status" value="1"/>
</dbReference>
<keyword evidence="1" id="KW-0472">Membrane</keyword>
<protein>
    <submittedName>
        <fullName evidence="2">Uncharacterized protein</fullName>
    </submittedName>
</protein>
<evidence type="ECO:0000313" key="3">
    <source>
        <dbReference type="Proteomes" id="UP000800093"/>
    </source>
</evidence>
<feature type="transmembrane region" description="Helical" evidence="1">
    <location>
        <begin position="20"/>
        <end position="42"/>
    </location>
</feature>
<gene>
    <name evidence="2" type="ORF">CC78DRAFT_608283</name>
</gene>
<dbReference type="Proteomes" id="UP000800093">
    <property type="component" value="Unassembled WGS sequence"/>
</dbReference>
<evidence type="ECO:0000313" key="2">
    <source>
        <dbReference type="EMBL" id="KAF2261484.1"/>
    </source>
</evidence>
<keyword evidence="1" id="KW-0812">Transmembrane</keyword>
<dbReference type="PANTHER" id="PTHR35041">
    <property type="entry name" value="MEDIATOR OF RNA POLYMERASE II TRANSCRIPTION SUBUNIT 1"/>
    <property type="match status" value="1"/>
</dbReference>
<accession>A0A9P4K8K8</accession>
<evidence type="ECO:0000256" key="1">
    <source>
        <dbReference type="SAM" id="Phobius"/>
    </source>
</evidence>
<proteinExistence type="predicted"/>
<organism evidence="2 3">
    <name type="scientific">Lojkania enalia</name>
    <dbReference type="NCBI Taxonomy" id="147567"/>
    <lineage>
        <taxon>Eukaryota</taxon>
        <taxon>Fungi</taxon>
        <taxon>Dikarya</taxon>
        <taxon>Ascomycota</taxon>
        <taxon>Pezizomycotina</taxon>
        <taxon>Dothideomycetes</taxon>
        <taxon>Pleosporomycetidae</taxon>
        <taxon>Pleosporales</taxon>
        <taxon>Pleosporales incertae sedis</taxon>
        <taxon>Lojkania</taxon>
    </lineage>
</organism>
<keyword evidence="1" id="KW-1133">Transmembrane helix</keyword>
<feature type="transmembrane region" description="Helical" evidence="1">
    <location>
        <begin position="96"/>
        <end position="117"/>
    </location>
</feature>
<dbReference type="OrthoDB" id="5322539at2759"/>
<feature type="transmembrane region" description="Helical" evidence="1">
    <location>
        <begin position="62"/>
        <end position="84"/>
    </location>
</feature>